<organism evidence="7 8">
    <name type="scientific">Allomyces macrogynus (strain ATCC 38327)</name>
    <name type="common">Allomyces javanicus var. macrogynus</name>
    <dbReference type="NCBI Taxonomy" id="578462"/>
    <lineage>
        <taxon>Eukaryota</taxon>
        <taxon>Fungi</taxon>
        <taxon>Fungi incertae sedis</taxon>
        <taxon>Blastocladiomycota</taxon>
        <taxon>Blastocladiomycetes</taxon>
        <taxon>Blastocladiales</taxon>
        <taxon>Blastocladiaceae</taxon>
        <taxon>Allomyces</taxon>
    </lineage>
</organism>
<feature type="domain" description="GED" evidence="6">
    <location>
        <begin position="800"/>
        <end position="893"/>
    </location>
</feature>
<feature type="compositionally biased region" description="Basic residues" evidence="5">
    <location>
        <begin position="203"/>
        <end position="213"/>
    </location>
</feature>
<evidence type="ECO:0000256" key="1">
    <source>
        <dbReference type="ARBA" id="ARBA00011980"/>
    </source>
</evidence>
<keyword evidence="3" id="KW-0378">Hydrolase</keyword>
<evidence type="ECO:0000256" key="2">
    <source>
        <dbReference type="ARBA" id="ARBA00022741"/>
    </source>
</evidence>
<dbReference type="Pfam" id="PF00350">
    <property type="entry name" value="Dynamin_N"/>
    <property type="match status" value="1"/>
</dbReference>
<dbReference type="GO" id="GO:0003924">
    <property type="term" value="F:GTPase activity"/>
    <property type="evidence" value="ECO:0007669"/>
    <property type="project" value="InterPro"/>
</dbReference>
<dbReference type="InterPro" id="IPR020850">
    <property type="entry name" value="GED_dom"/>
</dbReference>
<evidence type="ECO:0000313" key="8">
    <source>
        <dbReference type="Proteomes" id="UP000054350"/>
    </source>
</evidence>
<dbReference type="GO" id="GO:0005886">
    <property type="term" value="C:plasma membrane"/>
    <property type="evidence" value="ECO:0007669"/>
    <property type="project" value="TreeGrafter"/>
</dbReference>
<evidence type="ECO:0000259" key="6">
    <source>
        <dbReference type="PROSITE" id="PS51388"/>
    </source>
</evidence>
<dbReference type="STRING" id="578462.A0A0L0SBX6"/>
<dbReference type="PANTHER" id="PTHR11566:SF212">
    <property type="entry name" value="DYNAMIN"/>
    <property type="match status" value="1"/>
</dbReference>
<reference evidence="8" key="2">
    <citation type="submission" date="2009-11" db="EMBL/GenBank/DDBJ databases">
        <title>The Genome Sequence of Allomyces macrogynus strain ATCC 38327.</title>
        <authorList>
            <consortium name="The Broad Institute Genome Sequencing Platform"/>
            <person name="Russ C."/>
            <person name="Cuomo C."/>
            <person name="Shea T."/>
            <person name="Young S.K."/>
            <person name="Zeng Q."/>
            <person name="Koehrsen M."/>
            <person name="Haas B."/>
            <person name="Borodovsky M."/>
            <person name="Guigo R."/>
            <person name="Alvarado L."/>
            <person name="Berlin A."/>
            <person name="Borenstein D."/>
            <person name="Chen Z."/>
            <person name="Engels R."/>
            <person name="Freedman E."/>
            <person name="Gellesch M."/>
            <person name="Goldberg J."/>
            <person name="Griggs A."/>
            <person name="Gujja S."/>
            <person name="Heiman D."/>
            <person name="Hepburn T."/>
            <person name="Howarth C."/>
            <person name="Jen D."/>
            <person name="Larson L."/>
            <person name="Lewis B."/>
            <person name="Mehta T."/>
            <person name="Park D."/>
            <person name="Pearson M."/>
            <person name="Roberts A."/>
            <person name="Saif S."/>
            <person name="Shenoy N."/>
            <person name="Sisk P."/>
            <person name="Stolte C."/>
            <person name="Sykes S."/>
            <person name="Walk T."/>
            <person name="White J."/>
            <person name="Yandava C."/>
            <person name="Burger G."/>
            <person name="Gray M.W."/>
            <person name="Holland P.W.H."/>
            <person name="King N."/>
            <person name="Lang F.B.F."/>
            <person name="Roger A.J."/>
            <person name="Ruiz-Trillo I."/>
            <person name="Lander E."/>
            <person name="Nusbaum C."/>
        </authorList>
    </citation>
    <scope>NUCLEOTIDE SEQUENCE [LARGE SCALE GENOMIC DNA]</scope>
    <source>
        <strain evidence="8">ATCC 38327</strain>
    </source>
</reference>
<dbReference type="VEuPathDB" id="FungiDB:AMAG_05410"/>
<dbReference type="InterPro" id="IPR001401">
    <property type="entry name" value="Dynamin_GTPase"/>
</dbReference>
<gene>
    <name evidence="7" type="ORF">AMAG_05410</name>
</gene>
<dbReference type="GO" id="GO:0008017">
    <property type="term" value="F:microtubule binding"/>
    <property type="evidence" value="ECO:0007669"/>
    <property type="project" value="TreeGrafter"/>
</dbReference>
<dbReference type="GO" id="GO:0005874">
    <property type="term" value="C:microtubule"/>
    <property type="evidence" value="ECO:0007669"/>
    <property type="project" value="TreeGrafter"/>
</dbReference>
<dbReference type="InterPro" id="IPR022812">
    <property type="entry name" value="Dynamin"/>
</dbReference>
<keyword evidence="8" id="KW-1185">Reference proteome</keyword>
<dbReference type="PANTHER" id="PTHR11566">
    <property type="entry name" value="DYNAMIN"/>
    <property type="match status" value="1"/>
</dbReference>
<dbReference type="Proteomes" id="UP000054350">
    <property type="component" value="Unassembled WGS sequence"/>
</dbReference>
<feature type="region of interest" description="Disordered" evidence="5">
    <location>
        <begin position="170"/>
        <end position="227"/>
    </location>
</feature>
<dbReference type="EMBL" id="GG745335">
    <property type="protein sequence ID" value="KNE59966.1"/>
    <property type="molecule type" value="Genomic_DNA"/>
</dbReference>
<dbReference type="PROSITE" id="PS51388">
    <property type="entry name" value="GED"/>
    <property type="match status" value="1"/>
</dbReference>
<dbReference type="eggNOG" id="KOG0446">
    <property type="taxonomic scope" value="Eukaryota"/>
</dbReference>
<protein>
    <recommendedName>
        <fullName evidence="1">dynamin GTPase</fullName>
        <ecNumber evidence="1">3.6.5.5</ecNumber>
    </recommendedName>
</protein>
<dbReference type="GO" id="GO:0005737">
    <property type="term" value="C:cytoplasm"/>
    <property type="evidence" value="ECO:0007669"/>
    <property type="project" value="TreeGrafter"/>
</dbReference>
<evidence type="ECO:0000313" key="7">
    <source>
        <dbReference type="EMBL" id="KNE59966.1"/>
    </source>
</evidence>
<keyword evidence="2" id="KW-0547">Nucleotide-binding</keyword>
<dbReference type="SUPFAM" id="SSF52540">
    <property type="entry name" value="P-loop containing nucleoside triphosphate hydrolases"/>
    <property type="match status" value="1"/>
</dbReference>
<dbReference type="AlphaFoldDB" id="A0A0L0SBX6"/>
<evidence type="ECO:0000256" key="3">
    <source>
        <dbReference type="ARBA" id="ARBA00022801"/>
    </source>
</evidence>
<dbReference type="InterPro" id="IPR045063">
    <property type="entry name" value="Dynamin_N"/>
</dbReference>
<sequence length="912" mass="99781">MFRTLGAAAPVVRRAPIIGLGPYAARTTAMISTTASARPRAMPLPTPSILRVALHPAIPRHPAARAVPGTLILTSTRQVSMWRKLSLLRRLPFFARLPFLAGGTAASAGAYVQYKINHTANWFNDKVDAAKDFLSDKFDALGPLRDGIRDRYEFFSDRFQALVNQERPKFEFPSRSSDDSDPVSSAADADLDDAGDTAEAKRALSRSRARRSKPAPPPPKLNQGSEADLLDLSRQLRDIRQILDAANVPAQADDLALPRIVVVGPRGAGKSAVVDHLLGHGTLVPRTGSTKRPVEVRFEHVPDATNDTAVFPQLDADHAVTDFRDVARTIEKAVAGNDEEGSAVATTPLVVTVRSAKVPDLMIIDLPGWDPDTTATLYDRYLNDASALILAVTPATADTDPTFETILGHADPMSQRTVRVVTKLDLADPDTRVRLLTATTRSRAIGLVLPGHDESAMIDLHDKRLPVGLSELRTTVRQTAERRLASRLDAVVDQVHHEVATTNYQYKVAYNDRRISAESYLAQAVDALKTRFAVMAREFGKAEVRQAIRAELEQRFVTLCDQHLWQDPALATLPNAQEDDRYWTDARDRAAAGLTKCGIGRITTELTVNALMARIDEVLRADDTLEHHAATRDRAHDLAEAAIARRFHLTIDQVENTIKPYKDEVECTDAEWTAAVRRATDVLDREVQISLNKYYQLRGEVGWWTLSGTMAYLTQLDAKAAGDPVAAVKGTAKPILVARAPARSPAHDPLLAMAGEDKYGGYDPQAVHAARDALYHWHRSLALAQRRAAVSGRACRQPTSLAMTICPEVYLAAVAEKLADTAAMFIALELLHDVYHQWPRAVDAELFYGQSRAQAAAFAAENPVVQRHLLDAAKKAALEETLAKLRAARRQRTTLEEVVAGAGAEVPPPPSG</sequence>
<reference evidence="7 8" key="1">
    <citation type="submission" date="2009-11" db="EMBL/GenBank/DDBJ databases">
        <title>Annotation of Allomyces macrogynus ATCC 38327.</title>
        <authorList>
            <consortium name="The Broad Institute Genome Sequencing Platform"/>
            <person name="Russ C."/>
            <person name="Cuomo C."/>
            <person name="Burger G."/>
            <person name="Gray M.W."/>
            <person name="Holland P.W.H."/>
            <person name="King N."/>
            <person name="Lang F.B.F."/>
            <person name="Roger A.J."/>
            <person name="Ruiz-Trillo I."/>
            <person name="Young S.K."/>
            <person name="Zeng Q."/>
            <person name="Gargeya S."/>
            <person name="Fitzgerald M."/>
            <person name="Haas B."/>
            <person name="Abouelleil A."/>
            <person name="Alvarado L."/>
            <person name="Arachchi H.M."/>
            <person name="Berlin A."/>
            <person name="Chapman S.B."/>
            <person name="Gearin G."/>
            <person name="Goldberg J."/>
            <person name="Griggs A."/>
            <person name="Gujja S."/>
            <person name="Hansen M."/>
            <person name="Heiman D."/>
            <person name="Howarth C."/>
            <person name="Larimer J."/>
            <person name="Lui A."/>
            <person name="MacDonald P.J.P."/>
            <person name="McCowen C."/>
            <person name="Montmayeur A."/>
            <person name="Murphy C."/>
            <person name="Neiman D."/>
            <person name="Pearson M."/>
            <person name="Priest M."/>
            <person name="Roberts A."/>
            <person name="Saif S."/>
            <person name="Shea T."/>
            <person name="Sisk P."/>
            <person name="Stolte C."/>
            <person name="Sykes S."/>
            <person name="Wortman J."/>
            <person name="Nusbaum C."/>
            <person name="Birren B."/>
        </authorList>
    </citation>
    <scope>NUCLEOTIDE SEQUENCE [LARGE SCALE GENOMIC DNA]</scope>
    <source>
        <strain evidence="7 8">ATCC 38327</strain>
    </source>
</reference>
<dbReference type="Gene3D" id="3.40.50.300">
    <property type="entry name" value="P-loop containing nucleotide triphosphate hydrolases"/>
    <property type="match status" value="1"/>
</dbReference>
<name>A0A0L0SBX6_ALLM3</name>
<evidence type="ECO:0000256" key="4">
    <source>
        <dbReference type="ARBA" id="ARBA00023134"/>
    </source>
</evidence>
<evidence type="ECO:0000256" key="5">
    <source>
        <dbReference type="SAM" id="MobiDB-lite"/>
    </source>
</evidence>
<dbReference type="PRINTS" id="PR00195">
    <property type="entry name" value="DYNAMIN"/>
</dbReference>
<proteinExistence type="predicted"/>
<keyword evidence="4" id="KW-0342">GTP-binding</keyword>
<dbReference type="OrthoDB" id="5562561at2759"/>
<dbReference type="SMART" id="SM00053">
    <property type="entry name" value="DYNc"/>
    <property type="match status" value="1"/>
</dbReference>
<dbReference type="GO" id="GO:0031623">
    <property type="term" value="P:receptor internalization"/>
    <property type="evidence" value="ECO:0007669"/>
    <property type="project" value="TreeGrafter"/>
</dbReference>
<dbReference type="InterPro" id="IPR027417">
    <property type="entry name" value="P-loop_NTPase"/>
</dbReference>
<dbReference type="GO" id="GO:0005525">
    <property type="term" value="F:GTP binding"/>
    <property type="evidence" value="ECO:0007669"/>
    <property type="project" value="UniProtKB-KW"/>
</dbReference>
<dbReference type="EC" id="3.6.5.5" evidence="1"/>
<accession>A0A0L0SBX6</accession>